<dbReference type="Pfam" id="PF09774">
    <property type="entry name" value="MIX23"/>
    <property type="match status" value="1"/>
</dbReference>
<evidence type="ECO:0008006" key="5">
    <source>
        <dbReference type="Google" id="ProtNLM"/>
    </source>
</evidence>
<dbReference type="Proteomes" id="UP001140453">
    <property type="component" value="Unassembled WGS sequence"/>
</dbReference>
<proteinExistence type="inferred from homology"/>
<evidence type="ECO:0000313" key="4">
    <source>
        <dbReference type="Proteomes" id="UP001140453"/>
    </source>
</evidence>
<feature type="region of interest" description="Disordered" evidence="2">
    <location>
        <begin position="46"/>
        <end position="67"/>
    </location>
</feature>
<evidence type="ECO:0000256" key="1">
    <source>
        <dbReference type="ARBA" id="ARBA00024204"/>
    </source>
</evidence>
<protein>
    <recommendedName>
        <fullName evidence="5">Caffeine-induced death protein Cid2</fullName>
    </recommendedName>
</protein>
<name>A0A9W8YJ91_9PEZI</name>
<dbReference type="GO" id="GO:0005758">
    <property type="term" value="C:mitochondrial intermembrane space"/>
    <property type="evidence" value="ECO:0007669"/>
    <property type="project" value="InterPro"/>
</dbReference>
<organism evidence="3 4">
    <name type="scientific">Gnomoniopsis smithogilvyi</name>
    <dbReference type="NCBI Taxonomy" id="1191159"/>
    <lineage>
        <taxon>Eukaryota</taxon>
        <taxon>Fungi</taxon>
        <taxon>Dikarya</taxon>
        <taxon>Ascomycota</taxon>
        <taxon>Pezizomycotina</taxon>
        <taxon>Sordariomycetes</taxon>
        <taxon>Sordariomycetidae</taxon>
        <taxon>Diaporthales</taxon>
        <taxon>Gnomoniaceae</taxon>
        <taxon>Gnomoniopsis</taxon>
    </lineage>
</organism>
<dbReference type="EMBL" id="JAPEVB010000007">
    <property type="protein sequence ID" value="KAJ4385439.1"/>
    <property type="molecule type" value="Genomic_DNA"/>
</dbReference>
<gene>
    <name evidence="3" type="ORF">N0V93_009867</name>
</gene>
<comment type="similarity">
    <text evidence="1">Belongs to the MIX23 family.</text>
</comment>
<dbReference type="AlphaFoldDB" id="A0A9W8YJ91"/>
<dbReference type="OrthoDB" id="5593818at2759"/>
<dbReference type="PANTHER" id="PTHR31905:SF2">
    <property type="entry name" value="PROTEIN MIX23"/>
    <property type="match status" value="1"/>
</dbReference>
<comment type="caution">
    <text evidence="3">The sequence shown here is derived from an EMBL/GenBank/DDBJ whole genome shotgun (WGS) entry which is preliminary data.</text>
</comment>
<reference evidence="3" key="1">
    <citation type="submission" date="2022-10" db="EMBL/GenBank/DDBJ databases">
        <title>Tapping the CABI collections for fungal endophytes: first genome assemblies for Collariella, Neodidymelliopsis, Ascochyta clinopodiicola, Didymella pomorum, Didymosphaeria variabile, Neocosmospora piperis and Neocucurbitaria cava.</title>
        <authorList>
            <person name="Hill R."/>
        </authorList>
    </citation>
    <scope>NUCLEOTIDE SEQUENCE</scope>
    <source>
        <strain evidence="3">IMI 355082</strain>
    </source>
</reference>
<sequence>MLFPAARGRSSSAGGASSHAASTLCLTIRRVIDATVKVAQLFWSRRPSSGAPSTSLPPPPPREIMSEPTAQQNLTPQFCFSSAALRDFLRISRGTIDDSINQNLNALITPAAAGFDPRSTSQRIPRPPAHRQIDPRACQTFKDQVLFPSWQARSDVLSYCALVATSPDPADPEAAVREAELERNRERVVDERLDPYSGRFFPTEPRTSQLAMLIRQEQGVENIVRARTWGLVRERCGDPVEDWETALASWRRGKGAKVSDRV</sequence>
<dbReference type="PANTHER" id="PTHR31905">
    <property type="entry name" value="COILED-COIL DOMAIN-CONTAINING PROTEIN 58"/>
    <property type="match status" value="1"/>
</dbReference>
<keyword evidence="4" id="KW-1185">Reference proteome</keyword>
<accession>A0A9W8YJ91</accession>
<evidence type="ECO:0000256" key="2">
    <source>
        <dbReference type="SAM" id="MobiDB-lite"/>
    </source>
</evidence>
<evidence type="ECO:0000313" key="3">
    <source>
        <dbReference type="EMBL" id="KAJ4385439.1"/>
    </source>
</evidence>
<dbReference type="InterPro" id="IPR019171">
    <property type="entry name" value="MIX23"/>
</dbReference>